<gene>
    <name evidence="1" type="ORF">F5876DRAFT_80916</name>
</gene>
<comment type="caution">
    <text evidence="1">The sequence shown here is derived from an EMBL/GenBank/DDBJ whole genome shotgun (WGS) entry which is preliminary data.</text>
</comment>
<dbReference type="Proteomes" id="UP001163835">
    <property type="component" value="Unassembled WGS sequence"/>
</dbReference>
<accession>A0ACC1TNI4</accession>
<evidence type="ECO:0000313" key="1">
    <source>
        <dbReference type="EMBL" id="KAJ3806218.1"/>
    </source>
</evidence>
<evidence type="ECO:0000313" key="2">
    <source>
        <dbReference type="Proteomes" id="UP001163835"/>
    </source>
</evidence>
<keyword evidence="2" id="KW-1185">Reference proteome</keyword>
<organism evidence="1 2">
    <name type="scientific">Lentinula aff. lateritia</name>
    <dbReference type="NCBI Taxonomy" id="2804960"/>
    <lineage>
        <taxon>Eukaryota</taxon>
        <taxon>Fungi</taxon>
        <taxon>Dikarya</taxon>
        <taxon>Basidiomycota</taxon>
        <taxon>Agaricomycotina</taxon>
        <taxon>Agaricomycetes</taxon>
        <taxon>Agaricomycetidae</taxon>
        <taxon>Agaricales</taxon>
        <taxon>Marasmiineae</taxon>
        <taxon>Omphalotaceae</taxon>
        <taxon>Lentinula</taxon>
    </lineage>
</organism>
<sequence length="107" mass="11547">MIVTTGSSTGIRTAAAWYNTHISLTHTPVRGQKQMPHPTIVLLTEDAANRQKAEQSGIVSVSVRRYVETMKDASVLLDLLSAEGSHNIEPTKAAAGRQAFYPDASIL</sequence>
<proteinExistence type="predicted"/>
<name>A0ACC1TNI4_9AGAR</name>
<reference evidence="1" key="1">
    <citation type="submission" date="2022-09" db="EMBL/GenBank/DDBJ databases">
        <title>A Global Phylogenomic Analysis of the Shiitake Genus Lentinula.</title>
        <authorList>
            <consortium name="DOE Joint Genome Institute"/>
            <person name="Sierra-Patev S."/>
            <person name="Min B."/>
            <person name="Naranjo-Ortiz M."/>
            <person name="Looney B."/>
            <person name="Konkel Z."/>
            <person name="Slot J.C."/>
            <person name="Sakamoto Y."/>
            <person name="Steenwyk J.L."/>
            <person name="Rokas A."/>
            <person name="Carro J."/>
            <person name="Camarero S."/>
            <person name="Ferreira P."/>
            <person name="Molpeceres G."/>
            <person name="Ruiz-Duenas F.J."/>
            <person name="Serrano A."/>
            <person name="Henrissat B."/>
            <person name="Drula E."/>
            <person name="Hughes K.W."/>
            <person name="Mata J.L."/>
            <person name="Ishikawa N.K."/>
            <person name="Vargas-Isla R."/>
            <person name="Ushijima S."/>
            <person name="Smith C.A."/>
            <person name="Ahrendt S."/>
            <person name="Andreopoulos W."/>
            <person name="He G."/>
            <person name="Labutti K."/>
            <person name="Lipzen A."/>
            <person name="Ng V."/>
            <person name="Riley R."/>
            <person name="Sandor L."/>
            <person name="Barry K."/>
            <person name="Martinez A.T."/>
            <person name="Xiao Y."/>
            <person name="Gibbons J.G."/>
            <person name="Terashima K."/>
            <person name="Grigoriev I.V."/>
            <person name="Hibbett D.S."/>
        </authorList>
    </citation>
    <scope>NUCLEOTIDE SEQUENCE</scope>
    <source>
        <strain evidence="1">TMI1499</strain>
    </source>
</reference>
<dbReference type="EMBL" id="MU795456">
    <property type="protein sequence ID" value="KAJ3806218.1"/>
    <property type="molecule type" value="Genomic_DNA"/>
</dbReference>
<protein>
    <submittedName>
        <fullName evidence="1">Uncharacterized protein</fullName>
    </submittedName>
</protein>